<dbReference type="InterPro" id="IPR026673">
    <property type="entry name" value="SPEC3/Stum"/>
</dbReference>
<dbReference type="InParanoid" id="A0A644EYA9"/>
<feature type="transmembrane region" description="Helical" evidence="5">
    <location>
        <begin position="44"/>
        <end position="68"/>
    </location>
</feature>
<dbReference type="EMBL" id="AACB03000005">
    <property type="protein sequence ID" value="KAE8301361.1"/>
    <property type="molecule type" value="Genomic_DNA"/>
</dbReference>
<evidence type="ECO:0000256" key="5">
    <source>
        <dbReference type="SAM" id="Phobius"/>
    </source>
</evidence>
<evidence type="ECO:0000256" key="4">
    <source>
        <dbReference type="ARBA" id="ARBA00023136"/>
    </source>
</evidence>
<dbReference type="PANTHER" id="PTHR21676:SF6">
    <property type="entry name" value="PROTEIN STUM"/>
    <property type="match status" value="1"/>
</dbReference>
<dbReference type="Proteomes" id="UP000001548">
    <property type="component" value="Unassembled WGS sequence"/>
</dbReference>
<dbReference type="AlphaFoldDB" id="A0A644EYA9"/>
<keyword evidence="2 5" id="KW-0812">Transmembrane</keyword>
<evidence type="ECO:0000313" key="7">
    <source>
        <dbReference type="Proteomes" id="UP000001548"/>
    </source>
</evidence>
<name>A0A644EYA9_GIAIC</name>
<protein>
    <submittedName>
        <fullName evidence="6">Spec3 membrane protein</fullName>
    </submittedName>
</protein>
<proteinExistence type="predicted"/>
<organism evidence="6 7">
    <name type="scientific">Giardia intestinalis (strain ATCC 50803 / WB clone C6)</name>
    <name type="common">Giardia lamblia</name>
    <dbReference type="NCBI Taxonomy" id="184922"/>
    <lineage>
        <taxon>Eukaryota</taxon>
        <taxon>Metamonada</taxon>
        <taxon>Diplomonadida</taxon>
        <taxon>Hexamitidae</taxon>
        <taxon>Giardiinae</taxon>
        <taxon>Giardia</taxon>
    </lineage>
</organism>
<evidence type="ECO:0000256" key="1">
    <source>
        <dbReference type="ARBA" id="ARBA00004141"/>
    </source>
</evidence>
<evidence type="ECO:0000256" key="3">
    <source>
        <dbReference type="ARBA" id="ARBA00022989"/>
    </source>
</evidence>
<reference evidence="6 7" key="1">
    <citation type="journal article" date="2007" name="Science">
        <title>Genomic minimalism in the early diverging intestinal parasite Giardia lamblia.</title>
        <authorList>
            <person name="Morrison H.G."/>
            <person name="McArthur A.G."/>
            <person name="Gillin F.D."/>
            <person name="Aley S.B."/>
            <person name="Adam R.D."/>
            <person name="Olsen G.J."/>
            <person name="Best A.A."/>
            <person name="Cande W.Z."/>
            <person name="Chen F."/>
            <person name="Cipriano M.J."/>
            <person name="Davids B.J."/>
            <person name="Dawson S.C."/>
            <person name="Elmendorf H.G."/>
            <person name="Hehl A.B."/>
            <person name="Holder M.E."/>
            <person name="Huse S.M."/>
            <person name="Kim U.U."/>
            <person name="Lasek-Nesselquist E."/>
            <person name="Manning G."/>
            <person name="Nigam A."/>
            <person name="Nixon J.E."/>
            <person name="Palm D."/>
            <person name="Passamaneck N.E."/>
            <person name="Prabhu A."/>
            <person name="Reich C.I."/>
            <person name="Reiner D.S."/>
            <person name="Samuelson J."/>
            <person name="Svard S.G."/>
            <person name="Sogin M.L."/>
        </authorList>
    </citation>
    <scope>NUCLEOTIDE SEQUENCE [LARGE SCALE GENOMIC DNA]</scope>
    <source>
        <strain evidence="6 7">WB C6</strain>
    </source>
</reference>
<evidence type="ECO:0000313" key="6">
    <source>
        <dbReference type="EMBL" id="KAE8301361.1"/>
    </source>
</evidence>
<dbReference type="GO" id="GO:0016020">
    <property type="term" value="C:membrane"/>
    <property type="evidence" value="ECO:0007669"/>
    <property type="project" value="UniProtKB-SubCell"/>
</dbReference>
<accession>A0A644EYA9</accession>
<keyword evidence="7" id="KW-1185">Reference proteome</keyword>
<dbReference type="PANTHER" id="PTHR21676">
    <property type="entry name" value="PROTEIN STUM"/>
    <property type="match status" value="1"/>
</dbReference>
<keyword evidence="3 5" id="KW-1133">Transmembrane helix</keyword>
<gene>
    <name evidence="6" type="ORF">GL50803_0061589</name>
</gene>
<sequence length="153" mass="18036">MSDTDPYPYPFEPNYADVIENPARRPPDRSRAFWPYVLSMETPIVHPCFAVTCLFLNFFISGLGTFVVSFSGAAKYQRRNLLICAALQFFFFWLFLPWWWSVMWSIVLVLNTKYYRRTPRTHRRATPTSSTHHEQNLDANNPQYRFVGVPMVL</sequence>
<feature type="transmembrane region" description="Helical" evidence="5">
    <location>
        <begin position="80"/>
        <end position="100"/>
    </location>
</feature>
<comment type="caution">
    <text evidence="6">The sequence shown here is derived from an EMBL/GenBank/DDBJ whole genome shotgun (WGS) entry which is preliminary data.</text>
</comment>
<keyword evidence="4 5" id="KW-0472">Membrane</keyword>
<evidence type="ECO:0000256" key="2">
    <source>
        <dbReference type="ARBA" id="ARBA00022692"/>
    </source>
</evidence>
<comment type="subcellular location">
    <subcellularLocation>
        <location evidence="1">Membrane</location>
        <topology evidence="1">Multi-pass membrane protein</topology>
    </subcellularLocation>
</comment>